<dbReference type="EMBL" id="JAFBMS010000228">
    <property type="protein sequence ID" value="KAG9332926.1"/>
    <property type="molecule type" value="Genomic_DNA"/>
</dbReference>
<feature type="region of interest" description="Disordered" evidence="1">
    <location>
        <begin position="1"/>
        <end position="31"/>
    </location>
</feature>
<dbReference type="EMBL" id="JAFBMS010002865">
    <property type="protein sequence ID" value="KAG9327999.1"/>
    <property type="molecule type" value="Genomic_DNA"/>
</dbReference>
<sequence length="76" mass="8407">MCEPQSVVSGGVENKEFHTSRHLPHHEYSRGRHPACRYAMTQRDNCGSRLLQPLVSVTKIGTQSTAEARMAQVGEG</sequence>
<protein>
    <submittedName>
        <fullName evidence="3">Uncharacterized protein</fullName>
    </submittedName>
</protein>
<dbReference type="OrthoDB" id="8980639at2759"/>
<evidence type="ECO:0000313" key="3">
    <source>
        <dbReference type="EMBL" id="KAG9332926.1"/>
    </source>
</evidence>
<dbReference type="AlphaFoldDB" id="A0A8T2MZB0"/>
<gene>
    <name evidence="3" type="ORF">JZ751_014020</name>
    <name evidence="2" type="ORF">JZ751_016980</name>
</gene>
<accession>A0A8T2MZB0</accession>
<organism evidence="3 4">
    <name type="scientific">Albula glossodonta</name>
    <name type="common">roundjaw bonefish</name>
    <dbReference type="NCBI Taxonomy" id="121402"/>
    <lineage>
        <taxon>Eukaryota</taxon>
        <taxon>Metazoa</taxon>
        <taxon>Chordata</taxon>
        <taxon>Craniata</taxon>
        <taxon>Vertebrata</taxon>
        <taxon>Euteleostomi</taxon>
        <taxon>Actinopterygii</taxon>
        <taxon>Neopterygii</taxon>
        <taxon>Teleostei</taxon>
        <taxon>Albuliformes</taxon>
        <taxon>Albulidae</taxon>
        <taxon>Albula</taxon>
    </lineage>
</organism>
<proteinExistence type="predicted"/>
<evidence type="ECO:0000256" key="1">
    <source>
        <dbReference type="SAM" id="MobiDB-lite"/>
    </source>
</evidence>
<dbReference type="Proteomes" id="UP000824540">
    <property type="component" value="Unassembled WGS sequence"/>
</dbReference>
<comment type="caution">
    <text evidence="3">The sequence shown here is derived from an EMBL/GenBank/DDBJ whole genome shotgun (WGS) entry which is preliminary data.</text>
</comment>
<evidence type="ECO:0000313" key="4">
    <source>
        <dbReference type="Proteomes" id="UP000824540"/>
    </source>
</evidence>
<keyword evidence="4" id="KW-1185">Reference proteome</keyword>
<reference evidence="3" key="1">
    <citation type="thesis" date="2021" institute="BYU ScholarsArchive" country="Provo, UT, USA">
        <title>Applications of and Algorithms for Genome Assembly and Genomic Analyses with an Emphasis on Marine Teleosts.</title>
        <authorList>
            <person name="Pickett B.D."/>
        </authorList>
    </citation>
    <scope>NUCLEOTIDE SEQUENCE</scope>
    <source>
        <strain evidence="3">HI-2016</strain>
    </source>
</reference>
<feature type="compositionally biased region" description="Basic and acidic residues" evidence="1">
    <location>
        <begin position="13"/>
        <end position="30"/>
    </location>
</feature>
<name>A0A8T2MZB0_9TELE</name>
<evidence type="ECO:0000313" key="2">
    <source>
        <dbReference type="EMBL" id="KAG9327999.1"/>
    </source>
</evidence>